<evidence type="ECO:0000256" key="1">
    <source>
        <dbReference type="ARBA" id="ARBA00000900"/>
    </source>
</evidence>
<keyword evidence="11 16" id="KW-1133">Transmembrane helix</keyword>
<evidence type="ECO:0000313" key="20">
    <source>
        <dbReference type="Proteomes" id="UP001274830"/>
    </source>
</evidence>
<evidence type="ECO:0000256" key="9">
    <source>
        <dbReference type="ARBA" id="ARBA00022786"/>
    </source>
</evidence>
<feature type="compositionally biased region" description="Low complexity" evidence="15">
    <location>
        <begin position="646"/>
        <end position="662"/>
    </location>
</feature>
<dbReference type="PROSITE" id="PS50089">
    <property type="entry name" value="ZF_RING_2"/>
    <property type="match status" value="1"/>
</dbReference>
<evidence type="ECO:0000259" key="18">
    <source>
        <dbReference type="PROSITE" id="PS51292"/>
    </source>
</evidence>
<evidence type="ECO:0000256" key="16">
    <source>
        <dbReference type="SAM" id="Phobius"/>
    </source>
</evidence>
<feature type="transmembrane region" description="Helical" evidence="16">
    <location>
        <begin position="1146"/>
        <end position="1169"/>
    </location>
</feature>
<comment type="subcellular location">
    <subcellularLocation>
        <location evidence="2">Membrane</location>
        <topology evidence="2">Multi-pass membrane protein</topology>
    </subcellularLocation>
</comment>
<protein>
    <recommendedName>
        <fullName evidence="4">RING-type E3 ubiquitin transferase</fullName>
        <ecNumber evidence="4">2.3.2.27</ecNumber>
    </recommendedName>
</protein>
<evidence type="ECO:0000256" key="2">
    <source>
        <dbReference type="ARBA" id="ARBA00004141"/>
    </source>
</evidence>
<dbReference type="PANTHER" id="PTHR13145:SF0">
    <property type="entry name" value="E3 UBIQUITIN-PROTEIN LIGASE MARCHF6"/>
    <property type="match status" value="1"/>
</dbReference>
<feature type="region of interest" description="Disordered" evidence="15">
    <location>
        <begin position="711"/>
        <end position="734"/>
    </location>
</feature>
<keyword evidence="14" id="KW-0175">Coiled coil</keyword>
<keyword evidence="20" id="KW-1185">Reference proteome</keyword>
<feature type="domain" description="RING-CH-type" evidence="18">
    <location>
        <begin position="46"/>
        <end position="107"/>
    </location>
</feature>
<feature type="transmembrane region" description="Helical" evidence="16">
    <location>
        <begin position="1567"/>
        <end position="1589"/>
    </location>
</feature>
<accession>A0AAE1C3Z0</accession>
<reference evidence="19" key="1">
    <citation type="submission" date="2023-07" db="EMBL/GenBank/DDBJ databases">
        <title>Black Yeasts Isolated from many extreme environments.</title>
        <authorList>
            <person name="Coleine C."/>
            <person name="Stajich J.E."/>
            <person name="Selbmann L."/>
        </authorList>
    </citation>
    <scope>NUCLEOTIDE SEQUENCE</scope>
    <source>
        <strain evidence="19">CCFEE 5485</strain>
    </source>
</reference>
<keyword evidence="12 16" id="KW-0472">Membrane</keyword>
<dbReference type="EMBL" id="JAUTXT010000008">
    <property type="protein sequence ID" value="KAK3677091.1"/>
    <property type="molecule type" value="Genomic_DNA"/>
</dbReference>
<feature type="compositionally biased region" description="Polar residues" evidence="15">
    <location>
        <begin position="518"/>
        <end position="532"/>
    </location>
</feature>
<dbReference type="PROSITE" id="PS51292">
    <property type="entry name" value="ZF_RING_CH"/>
    <property type="match status" value="1"/>
</dbReference>
<evidence type="ECO:0000256" key="10">
    <source>
        <dbReference type="ARBA" id="ARBA00022833"/>
    </source>
</evidence>
<feature type="region of interest" description="Disordered" evidence="15">
    <location>
        <begin position="1"/>
        <end position="51"/>
    </location>
</feature>
<dbReference type="InterPro" id="IPR011016">
    <property type="entry name" value="Znf_RING-CH"/>
</dbReference>
<evidence type="ECO:0000256" key="6">
    <source>
        <dbReference type="ARBA" id="ARBA00022692"/>
    </source>
</evidence>
<feature type="region of interest" description="Disordered" evidence="15">
    <location>
        <begin position="517"/>
        <end position="685"/>
    </location>
</feature>
<dbReference type="GO" id="GO:0008270">
    <property type="term" value="F:zinc ion binding"/>
    <property type="evidence" value="ECO:0007669"/>
    <property type="project" value="UniProtKB-KW"/>
</dbReference>
<feature type="transmembrane region" description="Helical" evidence="16">
    <location>
        <begin position="889"/>
        <end position="908"/>
    </location>
</feature>
<feature type="compositionally biased region" description="Polar residues" evidence="15">
    <location>
        <begin position="16"/>
        <end position="51"/>
    </location>
</feature>
<keyword evidence="7" id="KW-0479">Metal-binding</keyword>
<comment type="pathway">
    <text evidence="3">Protein modification; protein ubiquitination.</text>
</comment>
<dbReference type="Pfam" id="PF12906">
    <property type="entry name" value="RINGv"/>
    <property type="match status" value="1"/>
</dbReference>
<feature type="compositionally biased region" description="Low complexity" evidence="15">
    <location>
        <begin position="451"/>
        <end position="463"/>
    </location>
</feature>
<comment type="catalytic activity">
    <reaction evidence="1">
        <text>S-ubiquitinyl-[E2 ubiquitin-conjugating enzyme]-L-cysteine + [acceptor protein]-L-lysine = [E2 ubiquitin-conjugating enzyme]-L-cysteine + N(6)-ubiquitinyl-[acceptor protein]-L-lysine.</text>
        <dbReference type="EC" id="2.3.2.27"/>
    </reaction>
</comment>
<evidence type="ECO:0000256" key="14">
    <source>
        <dbReference type="SAM" id="Coils"/>
    </source>
</evidence>
<feature type="domain" description="RING-type" evidence="17">
    <location>
        <begin position="54"/>
        <end position="101"/>
    </location>
</feature>
<evidence type="ECO:0000256" key="5">
    <source>
        <dbReference type="ARBA" id="ARBA00022679"/>
    </source>
</evidence>
<comment type="caution">
    <text evidence="19">The sequence shown here is derived from an EMBL/GenBank/DDBJ whole genome shotgun (WGS) entry which is preliminary data.</text>
</comment>
<dbReference type="SUPFAM" id="SSF57850">
    <property type="entry name" value="RING/U-box"/>
    <property type="match status" value="1"/>
</dbReference>
<dbReference type="GO" id="GO:0005789">
    <property type="term" value="C:endoplasmic reticulum membrane"/>
    <property type="evidence" value="ECO:0007669"/>
    <property type="project" value="TreeGrafter"/>
</dbReference>
<dbReference type="GO" id="GO:0061630">
    <property type="term" value="F:ubiquitin protein ligase activity"/>
    <property type="evidence" value="ECO:0007669"/>
    <property type="project" value="UniProtKB-EC"/>
</dbReference>
<proteinExistence type="predicted"/>
<dbReference type="GO" id="GO:0036503">
    <property type="term" value="P:ERAD pathway"/>
    <property type="evidence" value="ECO:0007669"/>
    <property type="project" value="TreeGrafter"/>
</dbReference>
<name>A0AAE1C3Z0_9PEZI</name>
<dbReference type="Gene3D" id="3.30.40.10">
    <property type="entry name" value="Zinc/RING finger domain, C3HC4 (zinc finger)"/>
    <property type="match status" value="1"/>
</dbReference>
<dbReference type="Pfam" id="PF23113">
    <property type="entry name" value="MARCHF6_C"/>
    <property type="match status" value="1"/>
</dbReference>
<keyword evidence="6 16" id="KW-0812">Transmembrane</keyword>
<evidence type="ECO:0000256" key="12">
    <source>
        <dbReference type="ARBA" id="ARBA00023136"/>
    </source>
</evidence>
<evidence type="ECO:0000256" key="4">
    <source>
        <dbReference type="ARBA" id="ARBA00012483"/>
    </source>
</evidence>
<organism evidence="19 20">
    <name type="scientific">Recurvomyces mirabilis</name>
    <dbReference type="NCBI Taxonomy" id="574656"/>
    <lineage>
        <taxon>Eukaryota</taxon>
        <taxon>Fungi</taxon>
        <taxon>Dikarya</taxon>
        <taxon>Ascomycota</taxon>
        <taxon>Pezizomycotina</taxon>
        <taxon>Dothideomycetes</taxon>
        <taxon>Dothideomycetidae</taxon>
        <taxon>Mycosphaerellales</taxon>
        <taxon>Teratosphaeriaceae</taxon>
        <taxon>Recurvomyces</taxon>
    </lineage>
</organism>
<feature type="region of interest" description="Disordered" evidence="15">
    <location>
        <begin position="441"/>
        <end position="490"/>
    </location>
</feature>
<keyword evidence="9" id="KW-0833">Ubl conjugation pathway</keyword>
<evidence type="ECO:0000256" key="11">
    <source>
        <dbReference type="ARBA" id="ARBA00022989"/>
    </source>
</evidence>
<dbReference type="InterPro" id="IPR056521">
    <property type="entry name" value="MARCHF6-like_C"/>
</dbReference>
<evidence type="ECO:0000256" key="15">
    <source>
        <dbReference type="SAM" id="MobiDB-lite"/>
    </source>
</evidence>
<keyword evidence="8 13" id="KW-0863">Zinc-finger</keyword>
<evidence type="ECO:0000313" key="19">
    <source>
        <dbReference type="EMBL" id="KAK3677091.1"/>
    </source>
</evidence>
<dbReference type="Proteomes" id="UP001274830">
    <property type="component" value="Unassembled WGS sequence"/>
</dbReference>
<gene>
    <name evidence="19" type="ORF">LTR78_003296</name>
</gene>
<feature type="transmembrane region" description="Helical" evidence="16">
    <location>
        <begin position="1467"/>
        <end position="1493"/>
    </location>
</feature>
<feature type="transmembrane region" description="Helical" evidence="16">
    <location>
        <begin position="855"/>
        <end position="877"/>
    </location>
</feature>
<dbReference type="FunFam" id="3.30.40.10:FF:000287">
    <property type="entry name" value="RING finger membrane protein"/>
    <property type="match status" value="1"/>
</dbReference>
<feature type="transmembrane region" description="Helical" evidence="16">
    <location>
        <begin position="1189"/>
        <end position="1211"/>
    </location>
</feature>
<dbReference type="EC" id="2.3.2.27" evidence="4"/>
<evidence type="ECO:0000256" key="7">
    <source>
        <dbReference type="ARBA" id="ARBA00022723"/>
    </source>
</evidence>
<feature type="compositionally biased region" description="Acidic residues" evidence="15">
    <location>
        <begin position="547"/>
        <end position="556"/>
    </location>
</feature>
<dbReference type="SMART" id="SM00744">
    <property type="entry name" value="RINGv"/>
    <property type="match status" value="1"/>
</dbReference>
<evidence type="ECO:0000256" key="8">
    <source>
        <dbReference type="ARBA" id="ARBA00022771"/>
    </source>
</evidence>
<sequence>MSTTPPPNPGDGLISSHDNPLISTATPSARAMSTTSTTPSNGNDDDSTQTPETCRICRSEATPTEPLFHPCKCSGSIKHVHQECLMEWLSHSHKKHCELCKTPFRFTKLYNPDMPDKLPWVVFVKRAAWHGVWMVGSAGRGVLVGMVWLVLLPWLIRWSWRWIFWGADAGWARDAWVGKMRREALAAAEQGNGTVHGSEMSLTSTSFGPAAYEFVLNIFGLYLGTVSYSPDDPATSVSDSPVADTSLLSSFTYISQLTTSPNLNRVILDIFEGQLITCVVIVGFILVFLIREWVVQQQPLVNLDNLNNVQQQILEAAARAEAENVRLRRQQELLEQARRRLLELQAESQVFEKEGLREWKQINESIDLAVQSLHSHSEEERLEFKTHVKFVLESVKVVRAQEIPRPIVEKLAIMSDDDRAAWDAAYGGELSRLLDRCAKAQPQPKLDDPAQRATDPYAAAADAQDTEPSTDLDQVQANPHRPRMPDRDFSSRATQIQRLLEEAEGIFTPQELAMARDTTPQAQADTSPNSSPAERLEPSRAAQASEAEQEDGDDELPITNAGPDAKINIRRRGFKGKAPVLSEPKSASTADVLRRHAEDQALKRLEDEIKADDAASTRATRGSSRNSDHESADAEPAGDDVNEGVAPAIESAAAIATAPNENPFHPEGPAPDPSTSTRASIGRDIATDVLGLDGPEQIDEFHQVARAVPTPRPAADEHNMPNDGDETEEQPPRRPQVAVGMFQRMVDWFWGDIALPPAAAQQEAAIPAEEERLLPGGQEAPFVPVANGRLVPAAVEEEEAPPPFVPAAAAHPDPDLLAAAQAAGLDADAMDDAEDLEGIFELIGLQGPLLGLFQTSTFCTVLVTGTVLGAVGLPYLWGKLVLSFIGDPIWFLIKMPLLTISFIGDFLVDLTLLAGGWSVLVSTLASDLLLSLLGRWVVRLEDVRVAAWIADFATATATKSGTRLQHLFLTQEPIEKEILNWNWAFLGASVHAHASLRQLQGEIDGVMSWMGGTMTRVVETISSGSVIASCWKGLQMLGRVSEVPAHVSTIAQGVKEYAAPVMHSLGLLKTGSINFETSTSAPLDPSLIYWSTTDRTLAVTTGYLSLALLAALYVALDTPITRSEAGRKTEKQIRDTFKQAGGVLKVILIISIEMLVFPFYCGLLLDLAFLPLFRDASVASRWAGAGTSPYLFCFAHWFVGTCYMFHFALFVGMCRKILRKGVLWFIRDPDDPTFHPVRDVLERNVTTQLRKIAFSALVYGALVILCLGGVIWTIGKIFDGMFPILWLSTEPVFEFPLDLLLYNAVTPLLVRLFKPSDAVSAMYAWWLRRCARGLRLSHFMFGDRRVEEEGNFIGRSWVHFLTLRGPADLDTAASKVAEETRTGVDNNQESPKLQFKKDGKYVLTPCNDQYRPPKPGEAFLHNEPANSVNSATSNEQVESEVYIADANGKKNDHFAKIYIPPFFRLRVTLFMVCLWIFSALTGLCATLVPLIFGRRIFHAIMPEAMQEGRINDIYAYTVGAYILAAVLYTVLKGAKALTFLRDSTPRIDIRAWTAPVVRFSARALKCLYVYGFVGVVLPTLFALILQFYLILPLHTYAVSIASTGSKDAMVSALNSTLSLNSTTTLADAGQNFTIAAGGKAGSMASSLPTLASHTIHILQDYCLGLLYVRLASRLVVSTPTSRAAEAFRRITAQGYLNPDIKLATRFLVLPLVLFAAVLLLAPPAMAQVFISTATYSSTKLAGILQDEVRTKIFRYSYPIAAAMVVVGVCASEVGEATSRWRARIRDEVYLVGERLHNFGEKRPPVGTISVLRREK</sequence>
<evidence type="ECO:0000256" key="3">
    <source>
        <dbReference type="ARBA" id="ARBA00004906"/>
    </source>
</evidence>
<feature type="transmembrane region" description="Helical" evidence="16">
    <location>
        <begin position="1513"/>
        <end position="1531"/>
    </location>
</feature>
<dbReference type="InterPro" id="IPR001841">
    <property type="entry name" value="Znf_RING"/>
</dbReference>
<dbReference type="CDD" id="cd16702">
    <property type="entry name" value="RING_CH-C4HC3_MARCH6"/>
    <property type="match status" value="1"/>
</dbReference>
<dbReference type="InterPro" id="IPR013083">
    <property type="entry name" value="Znf_RING/FYVE/PHD"/>
</dbReference>
<feature type="transmembrane region" description="Helical" evidence="16">
    <location>
        <begin position="1252"/>
        <end position="1275"/>
    </location>
</feature>
<keyword evidence="5" id="KW-0808">Transferase</keyword>
<feature type="coiled-coil region" evidence="14">
    <location>
        <begin position="303"/>
        <end position="354"/>
    </location>
</feature>
<evidence type="ECO:0000256" key="13">
    <source>
        <dbReference type="PROSITE-ProRule" id="PRU00175"/>
    </source>
</evidence>
<evidence type="ECO:0000259" key="17">
    <source>
        <dbReference type="PROSITE" id="PS50089"/>
    </source>
</evidence>
<keyword evidence="10" id="KW-0862">Zinc</keyword>
<feature type="transmembrane region" description="Helical" evidence="16">
    <location>
        <begin position="1702"/>
        <end position="1721"/>
    </location>
</feature>
<dbReference type="PANTHER" id="PTHR13145">
    <property type="entry name" value="SSM4 PROTEIN"/>
    <property type="match status" value="1"/>
</dbReference>
<feature type="compositionally biased region" description="Basic and acidic residues" evidence="15">
    <location>
        <begin position="592"/>
        <end position="615"/>
    </location>
</feature>
<feature type="transmembrane region" description="Helical" evidence="16">
    <location>
        <begin position="914"/>
        <end position="934"/>
    </location>
</feature>